<comment type="caution">
    <text evidence="1">The sequence shown here is derived from an EMBL/GenBank/DDBJ whole genome shotgun (WGS) entry which is preliminary data.</text>
</comment>
<evidence type="ECO:0000313" key="2">
    <source>
        <dbReference type="EMBL" id="ORA42056.1"/>
    </source>
</evidence>
<reference evidence="1" key="2">
    <citation type="submission" date="2020-07" db="EMBL/GenBank/DDBJ databases">
        <authorList>
            <person name="Pettersson B.M.F."/>
            <person name="Behra P.R.K."/>
            <person name="Ramesh M."/>
            <person name="Das S."/>
            <person name="Dasgupta S."/>
            <person name="Kirsebom L.A."/>
        </authorList>
    </citation>
    <scope>NUCLEOTIDE SEQUENCE</scope>
    <source>
        <strain evidence="1">DSM 45439</strain>
    </source>
</reference>
<dbReference type="Proteomes" id="UP001207588">
    <property type="component" value="Unassembled WGS sequence"/>
</dbReference>
<accession>A0AAW5SAT1</accession>
<protein>
    <submittedName>
        <fullName evidence="1">Uncharacterized protein</fullName>
    </submittedName>
</protein>
<dbReference type="RefSeq" id="WP_063967107.1">
    <property type="nucleotide sequence ID" value="NZ_JACKTG010000079.1"/>
</dbReference>
<evidence type="ECO:0000313" key="1">
    <source>
        <dbReference type="EMBL" id="MCV6992090.1"/>
    </source>
</evidence>
<evidence type="ECO:0000313" key="4">
    <source>
        <dbReference type="Proteomes" id="UP001207588"/>
    </source>
</evidence>
<gene>
    <name evidence="2" type="ORF">BST19_26520</name>
    <name evidence="1" type="ORF">H7I91_22935</name>
</gene>
<dbReference type="AlphaFoldDB" id="A0AAW5SAT1"/>
<dbReference type="EMBL" id="JACKTG010000079">
    <property type="protein sequence ID" value="MCV6992090.1"/>
    <property type="molecule type" value="Genomic_DNA"/>
</dbReference>
<evidence type="ECO:0000313" key="3">
    <source>
        <dbReference type="Proteomes" id="UP000192293"/>
    </source>
</evidence>
<proteinExistence type="predicted"/>
<keyword evidence="3" id="KW-1185">Reference proteome</keyword>
<dbReference type="Proteomes" id="UP000192293">
    <property type="component" value="Unassembled WGS sequence"/>
</dbReference>
<dbReference type="EMBL" id="MVHL01000093">
    <property type="protein sequence ID" value="ORA42056.1"/>
    <property type="molecule type" value="Genomic_DNA"/>
</dbReference>
<reference evidence="1" key="3">
    <citation type="journal article" date="2022" name="BMC Genomics">
        <title>Comparative genome analysis of mycobacteria focusing on tRNA and non-coding RNA.</title>
        <authorList>
            <person name="Behra P.R.K."/>
            <person name="Pettersson B.M.F."/>
            <person name="Ramesh M."/>
            <person name="Das S."/>
            <person name="Dasgupta S."/>
            <person name="Kirsebom L.A."/>
        </authorList>
    </citation>
    <scope>NUCLEOTIDE SEQUENCE</scope>
    <source>
        <strain evidence="1">DSM 45439</strain>
    </source>
</reference>
<reference evidence="2 3" key="1">
    <citation type="submission" date="2017-02" db="EMBL/GenBank/DDBJ databases">
        <title>The new phylogeny of genus Mycobacterium.</title>
        <authorList>
            <person name="Tortoli E."/>
            <person name="Trovato A."/>
            <person name="Cirillo D.M."/>
        </authorList>
    </citation>
    <scope>NUCLEOTIDE SEQUENCE [LARGE SCALE GENOMIC DNA]</scope>
    <source>
        <strain evidence="2 3">DSM 45439</strain>
    </source>
</reference>
<organism evidence="1 4">
    <name type="scientific">Mycobacterium bouchedurhonense</name>
    <dbReference type="NCBI Taxonomy" id="701041"/>
    <lineage>
        <taxon>Bacteria</taxon>
        <taxon>Bacillati</taxon>
        <taxon>Actinomycetota</taxon>
        <taxon>Actinomycetes</taxon>
        <taxon>Mycobacteriales</taxon>
        <taxon>Mycobacteriaceae</taxon>
        <taxon>Mycobacterium</taxon>
        <taxon>Mycobacterium avium complex (MAC)</taxon>
    </lineage>
</organism>
<sequence length="204" mass="21770">MSTDLFSATTSTTRRLRIAVDLDGLDIADGAARGWVEITADRPPGETVRIAAPDLRAARRETARLRAETHEGRRRTAAVAVLVDLEALTAEQAGTARTQMMRHDEARGVVHQGQSLRYVGTPTGLAGLIGDIYAADVADGVTLRPLSLATLRSLCATAPPLLRRFGLTLDARRLQEIGAGRIERGTPACVSTPHHGHLSNALIA</sequence>
<name>A0AAW5SAT1_MYCBC</name>